<reference evidence="3" key="1">
    <citation type="journal article" date="2017" name="Int J Environ Stud">
        <title>Does the Miocene-Pliocene relict legume Oxytropis triphylla form nitrogen-fixing nodules with a combination of bacterial strains?</title>
        <authorList>
            <person name="Safronova V."/>
            <person name="Belimov A."/>
            <person name="Sazanova A."/>
            <person name="Kuznetsova I."/>
            <person name="Popova J."/>
            <person name="Andronov E."/>
            <person name="Verkhozina A."/>
            <person name="Tikhonovich I."/>
        </authorList>
    </citation>
    <scope>NUCLEOTIDE SEQUENCE [LARGE SCALE GENOMIC DNA]</scope>
    <source>
        <strain evidence="3">Tri-38</strain>
    </source>
</reference>
<dbReference type="Gene3D" id="3.90.550.10">
    <property type="entry name" value="Spore Coat Polysaccharide Biosynthesis Protein SpsA, Chain A"/>
    <property type="match status" value="1"/>
</dbReference>
<dbReference type="InterPro" id="IPR029044">
    <property type="entry name" value="Nucleotide-diphossugar_trans"/>
</dbReference>
<dbReference type="AlphaFoldDB" id="A0A2N9VR77"/>
<dbReference type="Pfam" id="PF00535">
    <property type="entry name" value="Glycos_transf_2"/>
    <property type="match status" value="1"/>
</dbReference>
<comment type="caution">
    <text evidence="2">The sequence shown here is derived from an EMBL/GenBank/DDBJ whole genome shotgun (WGS) entry which is preliminary data.</text>
</comment>
<dbReference type="EMBL" id="MZMT01000053">
    <property type="protein sequence ID" value="PIO41995.1"/>
    <property type="molecule type" value="Genomic_DNA"/>
</dbReference>
<protein>
    <recommendedName>
        <fullName evidence="1">Glycosyltransferase 2-like domain-containing protein</fullName>
    </recommendedName>
</protein>
<evidence type="ECO:0000313" key="3">
    <source>
        <dbReference type="Proteomes" id="UP000232163"/>
    </source>
</evidence>
<evidence type="ECO:0000313" key="2">
    <source>
        <dbReference type="EMBL" id="PIO41995.1"/>
    </source>
</evidence>
<dbReference type="InterPro" id="IPR001173">
    <property type="entry name" value="Glyco_trans_2-like"/>
</dbReference>
<organism evidence="2 3">
    <name type="scientific">Phyllobacterium zundukense</name>
    <dbReference type="NCBI Taxonomy" id="1867719"/>
    <lineage>
        <taxon>Bacteria</taxon>
        <taxon>Pseudomonadati</taxon>
        <taxon>Pseudomonadota</taxon>
        <taxon>Alphaproteobacteria</taxon>
        <taxon>Hyphomicrobiales</taxon>
        <taxon>Phyllobacteriaceae</taxon>
        <taxon>Phyllobacterium</taxon>
    </lineage>
</organism>
<dbReference type="OrthoDB" id="9802649at2"/>
<evidence type="ECO:0000259" key="1">
    <source>
        <dbReference type="Pfam" id="PF00535"/>
    </source>
</evidence>
<accession>A0A2N9VR77</accession>
<dbReference type="RefSeq" id="WP_100001300.1">
    <property type="nucleotide sequence ID" value="NZ_MZMT01000053.1"/>
</dbReference>
<feature type="domain" description="Glycosyltransferase 2-like" evidence="1">
    <location>
        <begin position="12"/>
        <end position="136"/>
    </location>
</feature>
<dbReference type="Proteomes" id="UP000232163">
    <property type="component" value="Unassembled WGS sequence"/>
</dbReference>
<sequence length="307" mass="34235">MKRTPSSGRVAVLLATRNGAAFLDGHLASIAAQTYPDIDLWVSDEGAASETIAVLQAWARRWTKGRMRILHGPVEGTAENFRSLIINPDIQADYFAFADQSDLWEPDKVANSVRWIEHHAFAVPSVFCSSKQLISTGGAVLASSPAFMRDPDFRNALVQNIAPGNTMLFNRMARDLLAESCRKAEFSSHGWWLYLIVSGAGGVVHCDPQPLVRERQLDGGTGWGAWVSRARQRLAGRFAEQADLNVQGLVRNRDLLSDEARATCDLYWKVRSDNFIKRLYYLHKSGVYRQTAWGQAGLYLAALLRRL</sequence>
<proteinExistence type="predicted"/>
<dbReference type="KEGG" id="pht:BLM14_12910"/>
<dbReference type="SUPFAM" id="SSF53448">
    <property type="entry name" value="Nucleotide-diphospho-sugar transferases"/>
    <property type="match status" value="1"/>
</dbReference>
<keyword evidence="3" id="KW-1185">Reference proteome</keyword>
<gene>
    <name evidence="2" type="ORF">B5P45_23360</name>
</gene>
<name>A0A2N9VR77_9HYPH</name>